<evidence type="ECO:0000256" key="6">
    <source>
        <dbReference type="ARBA" id="ARBA00022825"/>
    </source>
</evidence>
<evidence type="ECO:0000256" key="2">
    <source>
        <dbReference type="ARBA" id="ARBA00008524"/>
    </source>
</evidence>
<dbReference type="OrthoDB" id="43744at2759"/>
<gene>
    <name evidence="9" type="ORF">TrRE_jg5118</name>
</gene>
<dbReference type="GO" id="GO:0006508">
    <property type="term" value="P:proteolysis"/>
    <property type="evidence" value="ECO:0007669"/>
    <property type="project" value="UniProtKB-KW"/>
</dbReference>
<dbReference type="Gene3D" id="2.130.10.10">
    <property type="entry name" value="YVTN repeat-like/Quinoprotein amine dehydrogenase"/>
    <property type="match status" value="1"/>
</dbReference>
<dbReference type="InterPro" id="IPR041489">
    <property type="entry name" value="PDZ_6"/>
</dbReference>
<feature type="non-terminal residue" evidence="9">
    <location>
        <position position="1"/>
    </location>
</feature>
<feature type="domain" description="Tail specific protease" evidence="8">
    <location>
        <begin position="690"/>
        <end position="895"/>
    </location>
</feature>
<keyword evidence="5" id="KW-0378">Hydrolase</keyword>
<dbReference type="EMBL" id="BRXZ01000882">
    <property type="protein sequence ID" value="GMH56503.1"/>
    <property type="molecule type" value="Genomic_DNA"/>
</dbReference>
<dbReference type="Gene3D" id="2.30.42.10">
    <property type="match status" value="1"/>
</dbReference>
<reference evidence="9" key="1">
    <citation type="submission" date="2022-07" db="EMBL/GenBank/DDBJ databases">
        <title>Genome analysis of Parmales, a sister group of diatoms, reveals the evolutionary specialization of diatoms from phago-mixotrophs to photoautotrophs.</title>
        <authorList>
            <person name="Ban H."/>
            <person name="Sato S."/>
            <person name="Yoshikawa S."/>
            <person name="Kazumasa Y."/>
            <person name="Nakamura Y."/>
            <person name="Ichinomiya M."/>
            <person name="Saitoh K."/>
            <person name="Sato N."/>
            <person name="Blanc-Mathieu R."/>
            <person name="Endo H."/>
            <person name="Kuwata A."/>
            <person name="Ogata H."/>
        </authorList>
    </citation>
    <scope>NUCLEOTIDE SEQUENCE</scope>
</reference>
<dbReference type="PANTHER" id="PTHR43253:SF1">
    <property type="entry name" value="TRICORN PROTEASE HOMOLOG 2-RELATED"/>
    <property type="match status" value="1"/>
</dbReference>
<dbReference type="SUPFAM" id="SSF50156">
    <property type="entry name" value="PDZ domain-like"/>
    <property type="match status" value="1"/>
</dbReference>
<keyword evidence="4" id="KW-0645">Protease</keyword>
<evidence type="ECO:0000256" key="5">
    <source>
        <dbReference type="ARBA" id="ARBA00022801"/>
    </source>
</evidence>
<feature type="region of interest" description="Disordered" evidence="7">
    <location>
        <begin position="953"/>
        <end position="1002"/>
    </location>
</feature>
<organism evidence="9 10">
    <name type="scientific">Triparma retinervis</name>
    <dbReference type="NCBI Taxonomy" id="2557542"/>
    <lineage>
        <taxon>Eukaryota</taxon>
        <taxon>Sar</taxon>
        <taxon>Stramenopiles</taxon>
        <taxon>Ochrophyta</taxon>
        <taxon>Bolidophyceae</taxon>
        <taxon>Parmales</taxon>
        <taxon>Triparmaceae</taxon>
        <taxon>Triparma</taxon>
    </lineage>
</organism>
<evidence type="ECO:0000256" key="4">
    <source>
        <dbReference type="ARBA" id="ARBA00022670"/>
    </source>
</evidence>
<dbReference type="Gene3D" id="3.90.226.10">
    <property type="entry name" value="2-enoyl-CoA Hydratase, Chain A, domain 1"/>
    <property type="match status" value="1"/>
</dbReference>
<feature type="region of interest" description="Disordered" evidence="7">
    <location>
        <begin position="515"/>
        <end position="539"/>
    </location>
</feature>
<dbReference type="CDD" id="cd07562">
    <property type="entry name" value="Peptidase_S41_TRI"/>
    <property type="match status" value="1"/>
</dbReference>
<feature type="region of interest" description="Disordered" evidence="7">
    <location>
        <begin position="1344"/>
        <end position="1366"/>
    </location>
</feature>
<evidence type="ECO:0000256" key="1">
    <source>
        <dbReference type="ARBA" id="ARBA00004496"/>
    </source>
</evidence>
<evidence type="ECO:0000256" key="3">
    <source>
        <dbReference type="ARBA" id="ARBA00022490"/>
    </source>
</evidence>
<comment type="caution">
    <text evidence="9">The sequence shown here is derived from an EMBL/GenBank/DDBJ whole genome shotgun (WGS) entry which is preliminary data.</text>
</comment>
<accession>A0A9W7DZJ9</accession>
<dbReference type="SUPFAM" id="SSF52096">
    <property type="entry name" value="ClpP/crotonase"/>
    <property type="match status" value="1"/>
</dbReference>
<dbReference type="GO" id="GO:0005737">
    <property type="term" value="C:cytoplasm"/>
    <property type="evidence" value="ECO:0007669"/>
    <property type="project" value="UniProtKB-SubCell"/>
</dbReference>
<dbReference type="Pfam" id="PF03572">
    <property type="entry name" value="Peptidase_S41"/>
    <property type="match status" value="1"/>
</dbReference>
<evidence type="ECO:0000313" key="9">
    <source>
        <dbReference type="EMBL" id="GMH56503.1"/>
    </source>
</evidence>
<sequence length="1657" mass="180419">EGDLFYSDSYSSPSPVPAVRLTTGLGNELHPSMNPTCTAVAFAATYAGSRELYVMGLSDGGGQDGVTRLTYTDNGVGVTGVLGWGADGDSVIFTTYSTDAGPDDVRAYEVSLGQNSGSGSVIGNVTPIPLTQTTELVRHGGCSYFVRYKQSSNTNQYVGGTAESIWAYCEGETTHDIVFRSGADLYHLPASAVSASISSGSPSSASKIPLLVQSDFSQAHERLLQVVPREHVTSVDVVRTKYGQVNAMLTVRGQAWVAPAGSEEGGTPRAFGGGYAKVPLRRYRLAPGYMNGGAMRVMSVKSVNSTHSLLLATDQLSKHGAEENFYLVRSDGKGEVMTNEDAESSASQELLDTMGSTAEGGLGSVRANSVAVSPDGKLAAFYDTDGRLSILDIGKGKVKVVDTWIKEFDELKFSPGGRYLGFSHSARNQFTQISILDVTDDEPSVVHATSDRFNCRSFIWGDGTLYFLSDRDVNTDVSHPWGTRAPMPHLDGNRMMFGLDLVEGKGKAFGVAELVDEGGGEEEEDDEDDEDDEEVFDFGSDDPNKDYALARRAYLIEALPPAKYEGLVSYSPGGSVLYLLDDILQSVMGYEESFVNRVGSLGAKMSKTAEGYLVETIFEGDPDFPYVSKPIYSPLSQKTLSKSNQRGLEAGDVIVSINNEDVRSLPSIWYALRGQAGRSVKLGVLRKVSTGAEFVVVTAISSDEADELRYSHWEWETRQNAKVMAKEEGFDVGYIHLRSMSGAKAENAFMRGFFEDYNKEGLILDVRNNHGGNIDSWVLDSLQRRSWMYWQDRNSNITNGGLGWDEQFAFRGDIVVLVNEHTASDGEGVTKGIMELGLGTVVGTRTWGGGIWLSSDNKLVDGGLGGSAPEVRTYLDSGEDVGIENHGVTPDIIVDNDPLTNFPTSKDTQLEKAIEVLKGKVAVRREQGPFFPRGDSIKDIALKEGAISAADAQASSGGVMKSPPLPLSLKASPPPKEGTAPNGTASKPTPPSPVRGGLSPKSKKTYFRDCSVLVSADGLLLEENQTQVVAGESSGEKGVVSEFDSLRIGCDDDGGDISANGFTLQNISPVNVTSILSSTQSAMSLTHDALTRQISALKRCGQQIANAKKLLQRRVKARENAVSQAQFLVEEFDQKLEKAKKDALKKHELMESAKEGKEVGVGNGIGVNAKREATGVNEYLKLANDARVANDNVEDTSAMLLSAISKRDTVARASRIAGESCLLSAVGSQAKFLKSMVNSEKMALEKRIKLLEGLEKEVDKIDVRGDLSWFIEKQEELEVKSRDTYNVHDGGVAAALSLLDAEHNTGYESGDDDEEDDDEIEMRGLRPASDTNKLVHKLISENRNRASSAAGGVKENEEEKPNVPPKKVVASWTKRLFMDDKEVERLEVERRHKLELKGEGHGLLGFGSHGLAKHKQEEKIVSLEEAKENLIKYLSDDQESVGVQCRSHFVYALNSQRSINTELPLTVYELLGDITRIFLDGCGAHTKDVANAKMAMMLSQTFYMGGGGQRSARRYLKSIISEHKIWGQDEFWDSALYQCIAESLHHSEVMPTLYDAALNEKRKTGDAGWSKFTKAKKWHDLLPNQRIKATTQVQGIVAAQLTALAHSMIEFGCGFPAASKFVRRMSVRYQLSLEERKILLIHLEEIMVQKKRRMSGA</sequence>
<dbReference type="InterPro" id="IPR012393">
    <property type="entry name" value="Tricorn_protease"/>
</dbReference>
<proteinExistence type="inferred from homology"/>
<dbReference type="InterPro" id="IPR005151">
    <property type="entry name" value="Tail-specific_protease"/>
</dbReference>
<protein>
    <recommendedName>
        <fullName evidence="8">Tail specific protease domain-containing protein</fullName>
    </recommendedName>
</protein>
<dbReference type="Pfam" id="PF17820">
    <property type="entry name" value="PDZ_6"/>
    <property type="match status" value="1"/>
</dbReference>
<keyword evidence="3" id="KW-0963">Cytoplasm</keyword>
<dbReference type="GO" id="GO:0008236">
    <property type="term" value="F:serine-type peptidase activity"/>
    <property type="evidence" value="ECO:0007669"/>
    <property type="project" value="UniProtKB-KW"/>
</dbReference>
<evidence type="ECO:0000313" key="10">
    <source>
        <dbReference type="Proteomes" id="UP001165082"/>
    </source>
</evidence>
<comment type="similarity">
    <text evidence="2">Belongs to the peptidase S41B family.</text>
</comment>
<dbReference type="Proteomes" id="UP001165082">
    <property type="component" value="Unassembled WGS sequence"/>
</dbReference>
<dbReference type="InterPro" id="IPR015943">
    <property type="entry name" value="WD40/YVTN_repeat-like_dom_sf"/>
</dbReference>
<name>A0A9W7DZJ9_9STRA</name>
<comment type="subcellular location">
    <subcellularLocation>
        <location evidence="1">Cytoplasm</location>
    </subcellularLocation>
</comment>
<dbReference type="PANTHER" id="PTHR43253">
    <property type="entry name" value="TRICORN PROTEASE HOMOLOG 2-RELATED"/>
    <property type="match status" value="1"/>
</dbReference>
<dbReference type="SUPFAM" id="SSF82171">
    <property type="entry name" value="DPP6 N-terminal domain-like"/>
    <property type="match status" value="1"/>
</dbReference>
<keyword evidence="10" id="KW-1185">Reference proteome</keyword>
<evidence type="ECO:0000256" key="7">
    <source>
        <dbReference type="SAM" id="MobiDB-lite"/>
    </source>
</evidence>
<keyword evidence="6" id="KW-0720">Serine protease</keyword>
<dbReference type="Gene3D" id="2.120.10.60">
    <property type="entry name" value="Tricorn protease N-terminal domain"/>
    <property type="match status" value="1"/>
</dbReference>
<dbReference type="InterPro" id="IPR029045">
    <property type="entry name" value="ClpP/crotonase-like_dom_sf"/>
</dbReference>
<dbReference type="SMART" id="SM00245">
    <property type="entry name" value="TSPc"/>
    <property type="match status" value="1"/>
</dbReference>
<evidence type="ECO:0000259" key="8">
    <source>
        <dbReference type="SMART" id="SM00245"/>
    </source>
</evidence>
<dbReference type="InterPro" id="IPR036034">
    <property type="entry name" value="PDZ_sf"/>
</dbReference>